<dbReference type="InterPro" id="IPR035897">
    <property type="entry name" value="Toll_tir_struct_dom_sf"/>
</dbReference>
<name>A0ABW3HAW6_9SPHN</name>
<dbReference type="Proteomes" id="UP001596977">
    <property type="component" value="Unassembled WGS sequence"/>
</dbReference>
<dbReference type="RefSeq" id="WP_264943818.1">
    <property type="nucleotide sequence ID" value="NZ_JAPDRA010000003.1"/>
</dbReference>
<sequence length="577" mass="63521">MPEPIFRAFVSYCHADRPFAARLQRRLETYRLPRRLAERVMPLPGQPRGRIGPVFRDREDLSAAQDLTAAVRAAIAASSALVVVASPDAVRSHWVALEIALFRALHPDAPVLVALARGEPAEALPPALAENGVEPLAADFRREGDGGRLAFLKIVAALAGLPLDALVQRDAQRQVRRVTAVTLGAGAVMLAMAVLLVVAVRARGEAERQRAGAEGLVGYMLTDLRAKLRGVGRLDVLEGANREALAYYNARDPASLSDGARAMRARILLAIGEDVVAVATDGDTDKELLDRAIGPISEAFRMTEALLAEAPADPGRVFDHAQSRYWMAYLAELRGHGDTALAGFRAYMADAQLLNRLAPGKPDYLAELGYAHSNLGRLALLGARQPQKARADFMIALRYLEQASRLEPKRDLWLDEIADKHAWIADSWFAEKRFAEARAERQIDRALKLAQYQRHRGDLSRRYKLVVAGRALARIDISEGKLLDAERGLEEVRDALATLRSFDPANVVWQEQAVRVETDFAALYQKMGRTAQARAALEAARKLLLGAPDAGRRKSIREPMEKRLEKLAGELNVRWNP</sequence>
<protein>
    <submittedName>
        <fullName evidence="3">TIR domain-containing protein</fullName>
    </submittedName>
</protein>
<gene>
    <name evidence="3" type="ORF">ACFQ1E_08885</name>
</gene>
<comment type="caution">
    <text evidence="3">The sequence shown here is derived from an EMBL/GenBank/DDBJ whole genome shotgun (WGS) entry which is preliminary data.</text>
</comment>
<dbReference type="EMBL" id="JBHTJG010000003">
    <property type="protein sequence ID" value="MFD0946449.1"/>
    <property type="molecule type" value="Genomic_DNA"/>
</dbReference>
<evidence type="ECO:0000313" key="4">
    <source>
        <dbReference type="Proteomes" id="UP001596977"/>
    </source>
</evidence>
<keyword evidence="1" id="KW-1133">Transmembrane helix</keyword>
<feature type="transmembrane region" description="Helical" evidence="1">
    <location>
        <begin position="179"/>
        <end position="200"/>
    </location>
</feature>
<dbReference type="SUPFAM" id="SSF52200">
    <property type="entry name" value="Toll/Interleukin receptor TIR domain"/>
    <property type="match status" value="1"/>
</dbReference>
<dbReference type="Pfam" id="PF13676">
    <property type="entry name" value="TIR_2"/>
    <property type="match status" value="1"/>
</dbReference>
<evidence type="ECO:0000313" key="3">
    <source>
        <dbReference type="EMBL" id="MFD0946449.1"/>
    </source>
</evidence>
<keyword evidence="1" id="KW-0812">Transmembrane</keyword>
<proteinExistence type="predicted"/>
<evidence type="ECO:0000256" key="1">
    <source>
        <dbReference type="SAM" id="Phobius"/>
    </source>
</evidence>
<dbReference type="InterPro" id="IPR000157">
    <property type="entry name" value="TIR_dom"/>
</dbReference>
<feature type="domain" description="TIR" evidence="2">
    <location>
        <begin position="9"/>
        <end position="131"/>
    </location>
</feature>
<accession>A0ABW3HAW6</accession>
<reference evidence="4" key="1">
    <citation type="journal article" date="2019" name="Int. J. Syst. Evol. Microbiol.">
        <title>The Global Catalogue of Microorganisms (GCM) 10K type strain sequencing project: providing services to taxonomists for standard genome sequencing and annotation.</title>
        <authorList>
            <consortium name="The Broad Institute Genomics Platform"/>
            <consortium name="The Broad Institute Genome Sequencing Center for Infectious Disease"/>
            <person name="Wu L."/>
            <person name="Ma J."/>
        </authorList>
    </citation>
    <scope>NUCLEOTIDE SEQUENCE [LARGE SCALE GENOMIC DNA]</scope>
    <source>
        <strain evidence="4">CCUG 62982</strain>
    </source>
</reference>
<evidence type="ECO:0000259" key="2">
    <source>
        <dbReference type="Pfam" id="PF13676"/>
    </source>
</evidence>
<dbReference type="Gene3D" id="3.40.50.10140">
    <property type="entry name" value="Toll/interleukin-1 receptor homology (TIR) domain"/>
    <property type="match status" value="1"/>
</dbReference>
<organism evidence="3 4">
    <name type="scientific">Sphingomonas canadensis</name>
    <dbReference type="NCBI Taxonomy" id="1219257"/>
    <lineage>
        <taxon>Bacteria</taxon>
        <taxon>Pseudomonadati</taxon>
        <taxon>Pseudomonadota</taxon>
        <taxon>Alphaproteobacteria</taxon>
        <taxon>Sphingomonadales</taxon>
        <taxon>Sphingomonadaceae</taxon>
        <taxon>Sphingomonas</taxon>
    </lineage>
</organism>
<keyword evidence="4" id="KW-1185">Reference proteome</keyword>
<keyword evidence="1" id="KW-0472">Membrane</keyword>